<protein>
    <submittedName>
        <fullName evidence="1">Uncharacterized protein</fullName>
    </submittedName>
</protein>
<accession>A0A9W7SWC9</accession>
<reference evidence="1 2" key="1">
    <citation type="journal article" date="2018" name="IMA Fungus">
        <title>IMA Genome-F 10: Nine draft genome sequences of Claviceps purpurea s.lat., including C. arundinis, C. humidiphila, and C. cf. spartinae, pseudomolecules for the pitch canker pathogen Fusarium circinatum, draft genome of Davidsoniella eucalypti, Grosmannia galeiformis, Quambalaria eucalypti, and Teratosphaeria destructans.</title>
        <authorList>
            <person name="Wingfield B.D."/>
            <person name="Liu M."/>
            <person name="Nguyen H.D."/>
            <person name="Lane F.A."/>
            <person name="Morgan S.W."/>
            <person name="De Vos L."/>
            <person name="Wilken P.M."/>
            <person name="Duong T.A."/>
            <person name="Aylward J."/>
            <person name="Coetzee M.P."/>
            <person name="Dadej K."/>
            <person name="De Beer Z.W."/>
            <person name="Findlay W."/>
            <person name="Havenga M."/>
            <person name="Kolarik M."/>
            <person name="Menzies J.G."/>
            <person name="Naidoo K."/>
            <person name="Pochopski O."/>
            <person name="Shoukouhi P."/>
            <person name="Santana Q.C."/>
            <person name="Seifert K.A."/>
            <person name="Soal N."/>
            <person name="Steenkamp E.T."/>
            <person name="Tatham C.T."/>
            <person name="van der Nest M.A."/>
            <person name="Wingfield M.J."/>
        </authorList>
    </citation>
    <scope>NUCLEOTIDE SEQUENCE [LARGE SCALE GENOMIC DNA]</scope>
    <source>
        <strain evidence="1">CMW44962</strain>
    </source>
</reference>
<sequence>MPATDTDENQQLCASQARGLIGGSATHLILDILLQVFFGGEIPPWGHLREAPVQRDQLVKGSSRPLEAFIDRLDVFLVASVNRVAGVERPEVNLRDVARIRGSERHRPGVVVRVRFERGP</sequence>
<keyword evidence="2" id="KW-1185">Reference proteome</keyword>
<evidence type="ECO:0000313" key="1">
    <source>
        <dbReference type="EMBL" id="KAH9835479.1"/>
    </source>
</evidence>
<gene>
    <name evidence="1" type="ORF">Tdes44962_MAKER08537</name>
</gene>
<reference evidence="1 2" key="2">
    <citation type="journal article" date="2021" name="Curr. Genet.">
        <title>Genetic response to nitrogen starvation in the aggressive Eucalyptus foliar pathogen Teratosphaeria destructans.</title>
        <authorList>
            <person name="Havenga M."/>
            <person name="Wingfield B.D."/>
            <person name="Wingfield M.J."/>
            <person name="Dreyer L.L."/>
            <person name="Roets F."/>
            <person name="Aylward J."/>
        </authorList>
    </citation>
    <scope>NUCLEOTIDE SEQUENCE [LARGE SCALE GENOMIC DNA]</scope>
    <source>
        <strain evidence="1">CMW44962</strain>
    </source>
</reference>
<evidence type="ECO:0000313" key="2">
    <source>
        <dbReference type="Proteomes" id="UP001138500"/>
    </source>
</evidence>
<name>A0A9W7SWC9_9PEZI</name>
<dbReference type="EMBL" id="RIBY02000924">
    <property type="protein sequence ID" value="KAH9835479.1"/>
    <property type="molecule type" value="Genomic_DNA"/>
</dbReference>
<dbReference type="AlphaFoldDB" id="A0A9W7SWC9"/>
<dbReference type="Proteomes" id="UP001138500">
    <property type="component" value="Unassembled WGS sequence"/>
</dbReference>
<comment type="caution">
    <text evidence="1">The sequence shown here is derived from an EMBL/GenBank/DDBJ whole genome shotgun (WGS) entry which is preliminary data.</text>
</comment>
<organism evidence="1 2">
    <name type="scientific">Teratosphaeria destructans</name>
    <dbReference type="NCBI Taxonomy" id="418781"/>
    <lineage>
        <taxon>Eukaryota</taxon>
        <taxon>Fungi</taxon>
        <taxon>Dikarya</taxon>
        <taxon>Ascomycota</taxon>
        <taxon>Pezizomycotina</taxon>
        <taxon>Dothideomycetes</taxon>
        <taxon>Dothideomycetidae</taxon>
        <taxon>Mycosphaerellales</taxon>
        <taxon>Teratosphaeriaceae</taxon>
        <taxon>Teratosphaeria</taxon>
    </lineage>
</organism>
<proteinExistence type="predicted"/>